<accession>A0ABX3GUR3</accession>
<dbReference type="Gene3D" id="3.30.457.10">
    <property type="entry name" value="Copper amine oxidase-like, N-terminal domain"/>
    <property type="match status" value="1"/>
</dbReference>
<dbReference type="InterPro" id="IPR036582">
    <property type="entry name" value="Mao_N_sf"/>
</dbReference>
<dbReference type="Proteomes" id="UP000187412">
    <property type="component" value="Unassembled WGS sequence"/>
</dbReference>
<dbReference type="SUPFAM" id="SSF55383">
    <property type="entry name" value="Copper amine oxidase, domain N"/>
    <property type="match status" value="1"/>
</dbReference>
<reference evidence="3 4" key="1">
    <citation type="submission" date="2016-10" db="EMBL/GenBank/DDBJ databases">
        <title>Paenibacillus species isolates.</title>
        <authorList>
            <person name="Beno S.M."/>
        </authorList>
    </citation>
    <scope>NUCLEOTIDE SEQUENCE [LARGE SCALE GENOMIC DNA]</scope>
    <source>
        <strain evidence="3 4">FSL H7-0744</strain>
    </source>
</reference>
<dbReference type="Pfam" id="PF07833">
    <property type="entry name" value="Cu_amine_oxidN1"/>
    <property type="match status" value="1"/>
</dbReference>
<proteinExistence type="predicted"/>
<comment type="caution">
    <text evidence="3">The sequence shown here is derived from an EMBL/GenBank/DDBJ whole genome shotgun (WGS) entry which is preliminary data.</text>
</comment>
<sequence>MIKNLKTKFSCEMRFKLRWSSFLPATILAMAAAFVIVLPVWADKSEALATSVKNDINITINGKVVKTKTPSFLDQGAVYLPVRDIGELLGTLVSWNTQAKTVTMRYPELTVKIPFGSTSAAVNGQPVALSTPLRMVDGRVYVPLRFFSEAVGAEVKWEAATHNVRMTKPNDYLKLNPFAIWLNHTTHDLYMGKDEQSDVLSIGKLDAQLQGTVFVQPSKQGKNTVLTLVDRFASPHPHYEVYTLLIRDNRIVEQKHASYDQRYEPNTSYYQVYDPNGWIDYTVLTDGKIVLVYNDDGKVVSTYDLAELTQQDDVFGVQAVGTDFLVVRPNRSGLLTLIDLKDNSTVVLADKLLTGKDLAYAHDNQTPYPGDSLSFGGDVGHGVLDFDYLSPFQNNNSQSERLSYERPSYEEERKALPKERSFQEMASSCSTDTVVSVDIQDGDLMYKPLIGTNKQDQEGIRTVCRILRKITAEGVEVTLPRTFPVTFFHGMSVNFSTGDSVSIYRASGDKLAMGSELGGKNIFLSNAQTIKEFERLKVLPKQ</sequence>
<keyword evidence="1" id="KW-0472">Membrane</keyword>
<evidence type="ECO:0000313" key="3">
    <source>
        <dbReference type="EMBL" id="OMD35630.1"/>
    </source>
</evidence>
<gene>
    <name evidence="3" type="ORF">BSK56_32825</name>
</gene>
<organism evidence="3 4">
    <name type="scientific">Paenibacillus borealis</name>
    <dbReference type="NCBI Taxonomy" id="160799"/>
    <lineage>
        <taxon>Bacteria</taxon>
        <taxon>Bacillati</taxon>
        <taxon>Bacillota</taxon>
        <taxon>Bacilli</taxon>
        <taxon>Bacillales</taxon>
        <taxon>Paenibacillaceae</taxon>
        <taxon>Paenibacillus</taxon>
    </lineage>
</organism>
<evidence type="ECO:0000313" key="4">
    <source>
        <dbReference type="Proteomes" id="UP000187412"/>
    </source>
</evidence>
<dbReference type="EMBL" id="MPTB01000090">
    <property type="protein sequence ID" value="OMD35630.1"/>
    <property type="molecule type" value="Genomic_DNA"/>
</dbReference>
<evidence type="ECO:0000256" key="1">
    <source>
        <dbReference type="SAM" id="Phobius"/>
    </source>
</evidence>
<dbReference type="RefSeq" id="WP_076114547.1">
    <property type="nucleotide sequence ID" value="NZ_MPTB01000090.1"/>
</dbReference>
<keyword evidence="1" id="KW-1133">Transmembrane helix</keyword>
<protein>
    <recommendedName>
        <fullName evidence="2">Copper amine oxidase-like N-terminal domain-containing protein</fullName>
    </recommendedName>
</protein>
<feature type="transmembrane region" description="Helical" evidence="1">
    <location>
        <begin position="21"/>
        <end position="42"/>
    </location>
</feature>
<keyword evidence="4" id="KW-1185">Reference proteome</keyword>
<dbReference type="InterPro" id="IPR012854">
    <property type="entry name" value="Cu_amine_oxidase-like_N"/>
</dbReference>
<evidence type="ECO:0000259" key="2">
    <source>
        <dbReference type="Pfam" id="PF07833"/>
    </source>
</evidence>
<name>A0ABX3GUR3_PAEBO</name>
<keyword evidence="1" id="KW-0812">Transmembrane</keyword>
<feature type="domain" description="Copper amine oxidase-like N-terminal" evidence="2">
    <location>
        <begin position="59"/>
        <end position="164"/>
    </location>
</feature>